<sequence>MLEDSEEINALLYSDSDYDDDDYDDDGNDEATSTRDSALISNNNIYKEGSFDKGKLLEELVEEVASSDESPKRQRLINGGYKKSSYNDDDDAESSYAGPRNSGGKREKKGIKVMEALKILESIIPGLESKDPLSIIEKAIGYLESMKNEAEALGVGYTTTECVPSAGLT</sequence>
<dbReference type="AlphaFoldDB" id="A0A022PRR7"/>
<evidence type="ECO:0000256" key="1">
    <source>
        <dbReference type="SAM" id="MobiDB-lite"/>
    </source>
</evidence>
<protein>
    <recommendedName>
        <fullName evidence="4">BHLH domain-containing protein</fullName>
    </recommendedName>
</protein>
<organism evidence="2 3">
    <name type="scientific">Erythranthe guttata</name>
    <name type="common">Yellow monkey flower</name>
    <name type="synonym">Mimulus guttatus</name>
    <dbReference type="NCBI Taxonomy" id="4155"/>
    <lineage>
        <taxon>Eukaryota</taxon>
        <taxon>Viridiplantae</taxon>
        <taxon>Streptophyta</taxon>
        <taxon>Embryophyta</taxon>
        <taxon>Tracheophyta</taxon>
        <taxon>Spermatophyta</taxon>
        <taxon>Magnoliopsida</taxon>
        <taxon>eudicotyledons</taxon>
        <taxon>Gunneridae</taxon>
        <taxon>Pentapetalae</taxon>
        <taxon>asterids</taxon>
        <taxon>lamiids</taxon>
        <taxon>Lamiales</taxon>
        <taxon>Phrymaceae</taxon>
        <taxon>Erythranthe</taxon>
    </lineage>
</organism>
<feature type="compositionally biased region" description="Acidic residues" evidence="1">
    <location>
        <begin position="16"/>
        <end position="29"/>
    </location>
</feature>
<dbReference type="InterPro" id="IPR037546">
    <property type="entry name" value="SAC51-like"/>
</dbReference>
<evidence type="ECO:0008006" key="4">
    <source>
        <dbReference type="Google" id="ProtNLM"/>
    </source>
</evidence>
<reference evidence="2 3" key="1">
    <citation type="journal article" date="2013" name="Proc. Natl. Acad. Sci. U.S.A.">
        <title>Fine-scale variation in meiotic recombination in Mimulus inferred from population shotgun sequencing.</title>
        <authorList>
            <person name="Hellsten U."/>
            <person name="Wright K.M."/>
            <person name="Jenkins J."/>
            <person name="Shu S."/>
            <person name="Yuan Y."/>
            <person name="Wessler S.R."/>
            <person name="Schmutz J."/>
            <person name="Willis J.H."/>
            <person name="Rokhsar D.S."/>
        </authorList>
    </citation>
    <scope>NUCLEOTIDE SEQUENCE [LARGE SCALE GENOMIC DNA]</scope>
    <source>
        <strain evidence="3">cv. DUN x IM62</strain>
    </source>
</reference>
<evidence type="ECO:0000313" key="2">
    <source>
        <dbReference type="EMBL" id="EYU18436.1"/>
    </source>
</evidence>
<dbReference type="PANTHER" id="PTHR36066">
    <property type="entry name" value="TRANSCRIPTION FACTOR BHLH145"/>
    <property type="match status" value="1"/>
</dbReference>
<feature type="region of interest" description="Disordered" evidence="1">
    <location>
        <begin position="1"/>
        <end position="36"/>
    </location>
</feature>
<proteinExistence type="predicted"/>
<name>A0A022PRR7_ERYGU</name>
<feature type="region of interest" description="Disordered" evidence="1">
    <location>
        <begin position="64"/>
        <end position="108"/>
    </location>
</feature>
<dbReference type="PANTHER" id="PTHR36066:SF8">
    <property type="entry name" value="TRANSCRIPTION FACTOR SAC51"/>
    <property type="match status" value="1"/>
</dbReference>
<keyword evidence="3" id="KW-1185">Reference proteome</keyword>
<dbReference type="Proteomes" id="UP000030748">
    <property type="component" value="Unassembled WGS sequence"/>
</dbReference>
<evidence type="ECO:0000313" key="3">
    <source>
        <dbReference type="Proteomes" id="UP000030748"/>
    </source>
</evidence>
<dbReference type="EMBL" id="KI632331">
    <property type="protein sequence ID" value="EYU18436.1"/>
    <property type="molecule type" value="Genomic_DNA"/>
</dbReference>
<accession>A0A022PRR7</accession>
<dbReference type="eggNOG" id="ENOG502S1PH">
    <property type="taxonomic scope" value="Eukaryota"/>
</dbReference>
<gene>
    <name evidence="2" type="ORF">MIMGU_mgv1a015054mg</name>
</gene>